<comment type="caution">
    <text evidence="2">The sequence shown here is derived from an EMBL/GenBank/DDBJ whole genome shotgun (WGS) entry which is preliminary data.</text>
</comment>
<feature type="compositionally biased region" description="Basic and acidic residues" evidence="1">
    <location>
        <begin position="286"/>
        <end position="307"/>
    </location>
</feature>
<dbReference type="Proteomes" id="UP001610563">
    <property type="component" value="Unassembled WGS sequence"/>
</dbReference>
<evidence type="ECO:0000313" key="2">
    <source>
        <dbReference type="EMBL" id="KAL2785218.1"/>
    </source>
</evidence>
<evidence type="ECO:0000313" key="3">
    <source>
        <dbReference type="Proteomes" id="UP001610563"/>
    </source>
</evidence>
<organism evidence="2 3">
    <name type="scientific">Aspergillus keveii</name>
    <dbReference type="NCBI Taxonomy" id="714993"/>
    <lineage>
        <taxon>Eukaryota</taxon>
        <taxon>Fungi</taxon>
        <taxon>Dikarya</taxon>
        <taxon>Ascomycota</taxon>
        <taxon>Pezizomycotina</taxon>
        <taxon>Eurotiomycetes</taxon>
        <taxon>Eurotiomycetidae</taxon>
        <taxon>Eurotiales</taxon>
        <taxon>Aspergillaceae</taxon>
        <taxon>Aspergillus</taxon>
        <taxon>Aspergillus subgen. Nidulantes</taxon>
    </lineage>
</organism>
<dbReference type="EMBL" id="JBFTWV010000151">
    <property type="protein sequence ID" value="KAL2785218.1"/>
    <property type="molecule type" value="Genomic_DNA"/>
</dbReference>
<keyword evidence="3" id="KW-1185">Reference proteome</keyword>
<evidence type="ECO:0000256" key="1">
    <source>
        <dbReference type="SAM" id="MobiDB-lite"/>
    </source>
</evidence>
<name>A0ABR4FQB6_9EURO</name>
<accession>A0ABR4FQB6</accession>
<protein>
    <submittedName>
        <fullName evidence="2">Uncharacterized protein</fullName>
    </submittedName>
</protein>
<feature type="region of interest" description="Disordered" evidence="1">
    <location>
        <begin position="168"/>
        <end position="197"/>
    </location>
</feature>
<proteinExistence type="predicted"/>
<gene>
    <name evidence="2" type="ORF">BJX66DRAFT_66072</name>
</gene>
<sequence length="330" mass="36310">MAYHRESFSSTSSSSSSLSSFSTQTRSRSRKQTPSTQTLRLKRWCSSHLLSPRNPPDSTTVTATSNTTTATTTADTLLADNIPATNAGNSKLSRTSSASQSQSQSASSLGVKPHQHDTNYISNPEYNNNNNLLTTYRDERTIHIQTEYTSLNDPLSDSYAAYCRAFTSSPSPEHQRQKRIPLPRLPASSPDNDDDNNLELETEFQRQGVERTGTAEHELGLGPQFAIGSAIASAAETSLSVQDQAAPPSASPAIRFLPIGAHGYLPASWALPRPPTPPLGVVTPERYQEMQRRAEEEREREKKDKRAGGRSTWCLPIRVSWAPWGRPKEP</sequence>
<feature type="compositionally biased region" description="Low complexity" evidence="1">
    <location>
        <begin position="58"/>
        <end position="81"/>
    </location>
</feature>
<feature type="compositionally biased region" description="Low complexity" evidence="1">
    <location>
        <begin position="8"/>
        <end position="38"/>
    </location>
</feature>
<feature type="compositionally biased region" description="Low complexity" evidence="1">
    <location>
        <begin position="96"/>
        <end position="108"/>
    </location>
</feature>
<feature type="compositionally biased region" description="Polar residues" evidence="1">
    <location>
        <begin position="83"/>
        <end position="95"/>
    </location>
</feature>
<reference evidence="2 3" key="1">
    <citation type="submission" date="2024-07" db="EMBL/GenBank/DDBJ databases">
        <title>Section-level genome sequencing and comparative genomics of Aspergillus sections Usti and Cavernicolus.</title>
        <authorList>
            <consortium name="Lawrence Berkeley National Laboratory"/>
            <person name="Nybo J.L."/>
            <person name="Vesth T.C."/>
            <person name="Theobald S."/>
            <person name="Frisvad J.C."/>
            <person name="Larsen T.O."/>
            <person name="Kjaerboelling I."/>
            <person name="Rothschild-Mancinelli K."/>
            <person name="Lyhne E.K."/>
            <person name="Kogle M.E."/>
            <person name="Barry K."/>
            <person name="Clum A."/>
            <person name="Na H."/>
            <person name="Ledsgaard L."/>
            <person name="Lin J."/>
            <person name="Lipzen A."/>
            <person name="Kuo A."/>
            <person name="Riley R."/>
            <person name="Mondo S."/>
            <person name="Labutti K."/>
            <person name="Haridas S."/>
            <person name="Pangalinan J."/>
            <person name="Salamov A.A."/>
            <person name="Simmons B.A."/>
            <person name="Magnuson J.K."/>
            <person name="Chen J."/>
            <person name="Drula E."/>
            <person name="Henrissat B."/>
            <person name="Wiebenga A."/>
            <person name="Lubbers R.J."/>
            <person name="Gomes A.C."/>
            <person name="Makela M.R."/>
            <person name="Stajich J."/>
            <person name="Grigoriev I.V."/>
            <person name="Mortensen U.H."/>
            <person name="De Vries R.P."/>
            <person name="Baker S.E."/>
            <person name="Andersen M.R."/>
        </authorList>
    </citation>
    <scope>NUCLEOTIDE SEQUENCE [LARGE SCALE GENOMIC DNA]</scope>
    <source>
        <strain evidence="2 3">CBS 209.92</strain>
    </source>
</reference>
<feature type="region of interest" description="Disordered" evidence="1">
    <location>
        <begin position="1"/>
        <end position="131"/>
    </location>
</feature>
<feature type="region of interest" description="Disordered" evidence="1">
    <location>
        <begin position="276"/>
        <end position="311"/>
    </location>
</feature>